<dbReference type="AlphaFoldDB" id="J2KAW2"/>
<evidence type="ECO:0000313" key="1">
    <source>
        <dbReference type="EMBL" id="EJL70323.1"/>
    </source>
</evidence>
<protein>
    <submittedName>
        <fullName evidence="1">Uncharacterized protein</fullName>
    </submittedName>
</protein>
<dbReference type="Proteomes" id="UP000007509">
    <property type="component" value="Unassembled WGS sequence"/>
</dbReference>
<reference evidence="1 2" key="1">
    <citation type="journal article" date="2012" name="J. Bacteriol.">
        <title>Twenty-one genome sequences from Pseudomonas species and 19 genome sequences from diverse bacteria isolated from the rhizosphere and endosphere of Populus deltoides.</title>
        <authorList>
            <person name="Brown S.D."/>
            <person name="Utturkar S.M."/>
            <person name="Klingeman D.M."/>
            <person name="Johnson C.M."/>
            <person name="Martin S.L."/>
            <person name="Land M.L."/>
            <person name="Lu T.Y."/>
            <person name="Schadt C.W."/>
            <person name="Doktycz M.J."/>
            <person name="Pelletier D.A."/>
        </authorList>
    </citation>
    <scope>NUCLEOTIDE SEQUENCE [LARGE SCALE GENOMIC DNA]</scope>
    <source>
        <strain evidence="1 2">CF314</strain>
    </source>
</reference>
<accession>J2KAW2</accession>
<gene>
    <name evidence="1" type="ORF">PMI13_02865</name>
</gene>
<dbReference type="RefSeq" id="WP_007844812.1">
    <property type="nucleotide sequence ID" value="NZ_AKJY01000056.1"/>
</dbReference>
<dbReference type="PATRIC" id="fig|1144316.3.peg.2881"/>
<evidence type="ECO:0000313" key="2">
    <source>
        <dbReference type="Proteomes" id="UP000007509"/>
    </source>
</evidence>
<dbReference type="EMBL" id="AKJY01000056">
    <property type="protein sequence ID" value="EJL70323.1"/>
    <property type="molecule type" value="Genomic_DNA"/>
</dbReference>
<comment type="caution">
    <text evidence="1">The sequence shown here is derived from an EMBL/GenBank/DDBJ whole genome shotgun (WGS) entry which is preliminary data.</text>
</comment>
<dbReference type="OrthoDB" id="699839at2"/>
<organism evidence="1 2">
    <name type="scientific">Chryseobacterium populi</name>
    <dbReference type="NCBI Taxonomy" id="1144316"/>
    <lineage>
        <taxon>Bacteria</taxon>
        <taxon>Pseudomonadati</taxon>
        <taxon>Bacteroidota</taxon>
        <taxon>Flavobacteriia</taxon>
        <taxon>Flavobacteriales</taxon>
        <taxon>Weeksellaceae</taxon>
        <taxon>Chryseobacterium group</taxon>
        <taxon>Chryseobacterium</taxon>
    </lineage>
</organism>
<name>J2KAW2_9FLAO</name>
<sequence>MRFLKRFRVHNNTKYSNILLRFRNLAPIKVSAAAWKLNRFLHQESKDTLLLKELVQDIEISIPQQAGKELYTKWSRIYDHNKTLPDSLKIVVWGIDRAYGKNTAVSRDSAMIINFKKIVRDNRLSGEKFYGQFGLFHVLQFTPAGKDAPLAKRLKDNGFKVTSFVSYTLNSEMYMPKGHGIPVPENENP</sequence>
<proteinExistence type="predicted"/>
<keyword evidence="2" id="KW-1185">Reference proteome</keyword>